<dbReference type="InterPro" id="IPR023883">
    <property type="entry name" value="CHP03980_redox-disulphide"/>
</dbReference>
<reference evidence="2" key="2">
    <citation type="submission" date="2020-09" db="EMBL/GenBank/DDBJ databases">
        <authorList>
            <person name="Sun Q."/>
            <person name="Kim S."/>
        </authorList>
    </citation>
    <scope>NUCLEOTIDE SEQUENCE</scope>
    <source>
        <strain evidence="2">KCTC 42249</strain>
    </source>
</reference>
<feature type="region of interest" description="Disordered" evidence="1">
    <location>
        <begin position="98"/>
        <end position="117"/>
    </location>
</feature>
<protein>
    <recommendedName>
        <fullName evidence="4">DUF1858 domain-containing protein</fullName>
    </recommendedName>
</protein>
<sequence length="117" mass="13042">MRSINVPGTDPPYSCKLECETCDVGEIMKPETWHSVDQVMRQWPCTISVFIAHHLRCVGCVVGRHHTVDEACQAHAVDLQVFMDDLCHAVDGDWRRSRQAIQPQSPEALPSAATSSL</sequence>
<dbReference type="Gene3D" id="1.10.3910.10">
    <property type="entry name" value="SP0561-like"/>
    <property type="match status" value="1"/>
</dbReference>
<evidence type="ECO:0008006" key="4">
    <source>
        <dbReference type="Google" id="ProtNLM"/>
    </source>
</evidence>
<reference evidence="2" key="1">
    <citation type="journal article" date="2014" name="Int. J. Syst. Evol. Microbiol.">
        <title>Complete genome sequence of Corynebacterium casei LMG S-19264T (=DSM 44701T), isolated from a smear-ripened cheese.</title>
        <authorList>
            <consortium name="US DOE Joint Genome Institute (JGI-PGF)"/>
            <person name="Walter F."/>
            <person name="Albersmeier A."/>
            <person name="Kalinowski J."/>
            <person name="Ruckert C."/>
        </authorList>
    </citation>
    <scope>NUCLEOTIDE SEQUENCE</scope>
    <source>
        <strain evidence="2">KCTC 42249</strain>
    </source>
</reference>
<gene>
    <name evidence="2" type="ORF">GCM10016234_29620</name>
</gene>
<proteinExistence type="predicted"/>
<comment type="caution">
    <text evidence="2">The sequence shown here is derived from an EMBL/GenBank/DDBJ whole genome shotgun (WGS) entry which is preliminary data.</text>
</comment>
<dbReference type="AlphaFoldDB" id="A0A8J3DW80"/>
<evidence type="ECO:0000313" key="3">
    <source>
        <dbReference type="Proteomes" id="UP000630142"/>
    </source>
</evidence>
<dbReference type="PANTHER" id="PTHR39341">
    <property type="entry name" value="BSL7085 PROTEIN"/>
    <property type="match status" value="1"/>
</dbReference>
<dbReference type="EMBL" id="BMZQ01000002">
    <property type="protein sequence ID" value="GHD18742.1"/>
    <property type="molecule type" value="Genomic_DNA"/>
</dbReference>
<evidence type="ECO:0000256" key="1">
    <source>
        <dbReference type="SAM" id="MobiDB-lite"/>
    </source>
</evidence>
<dbReference type="SUPFAM" id="SSF140683">
    <property type="entry name" value="SP0561-like"/>
    <property type="match status" value="1"/>
</dbReference>
<dbReference type="PANTHER" id="PTHR39341:SF1">
    <property type="entry name" value="DUF1858 DOMAIN-CONTAINING PROTEIN"/>
    <property type="match status" value="1"/>
</dbReference>
<dbReference type="NCBIfam" id="TIGR03980">
    <property type="entry name" value="prismane_assoc"/>
    <property type="match status" value="1"/>
</dbReference>
<keyword evidence="3" id="KW-1185">Reference proteome</keyword>
<accession>A0A8J3DW80</accession>
<dbReference type="InterPro" id="IPR038062">
    <property type="entry name" value="ScdA-like_N_sf"/>
</dbReference>
<name>A0A8J3DW80_9HYPH</name>
<evidence type="ECO:0000313" key="2">
    <source>
        <dbReference type="EMBL" id="GHD18742.1"/>
    </source>
</evidence>
<organism evidence="2 3">
    <name type="scientific">Tianweitania populi</name>
    <dbReference type="NCBI Taxonomy" id="1607949"/>
    <lineage>
        <taxon>Bacteria</taxon>
        <taxon>Pseudomonadati</taxon>
        <taxon>Pseudomonadota</taxon>
        <taxon>Alphaproteobacteria</taxon>
        <taxon>Hyphomicrobiales</taxon>
        <taxon>Phyllobacteriaceae</taxon>
        <taxon>Tianweitania</taxon>
    </lineage>
</organism>
<dbReference type="Proteomes" id="UP000630142">
    <property type="component" value="Unassembled WGS sequence"/>
</dbReference>